<evidence type="ECO:0000313" key="2">
    <source>
        <dbReference type="Proteomes" id="UP001318321"/>
    </source>
</evidence>
<comment type="caution">
    <text evidence="1">The sequence shown here is derived from an EMBL/GenBank/DDBJ whole genome shotgun (WGS) entry which is preliminary data.</text>
</comment>
<sequence length="63" mass="6589">MAQKPHPSAPPARSRQIILERQPDESLAAWESTLVAIAQGGAATVTRQPDGSALICWPAGVAL</sequence>
<dbReference type="InterPro" id="IPR012449">
    <property type="entry name" value="Phage_F116_Orf28"/>
</dbReference>
<dbReference type="Pfam" id="PF07867">
    <property type="entry name" value="DUF1654"/>
    <property type="match status" value="1"/>
</dbReference>
<keyword evidence="2" id="KW-1185">Reference proteome</keyword>
<proteinExistence type="predicted"/>
<gene>
    <name evidence="1" type="ORF">HBJ55_07570</name>
</gene>
<dbReference type="RefSeq" id="WP_167112696.1">
    <property type="nucleotide sequence ID" value="NZ_JAAQTO010000018.1"/>
</dbReference>
<evidence type="ECO:0000313" key="1">
    <source>
        <dbReference type="EMBL" id="NIC05280.1"/>
    </source>
</evidence>
<dbReference type="EMBL" id="JAAQTO010000018">
    <property type="protein sequence ID" value="NIC05280.1"/>
    <property type="molecule type" value="Genomic_DNA"/>
</dbReference>
<protein>
    <submittedName>
        <fullName evidence="1">DUF1654 domain-containing protein</fullName>
    </submittedName>
</protein>
<reference evidence="1 2" key="1">
    <citation type="submission" date="2020-03" db="EMBL/GenBank/DDBJ databases">
        <title>Identification of Halomonas strains.</title>
        <authorList>
            <person name="Xiao Z."/>
            <person name="Dong F."/>
            <person name="Wang Z."/>
            <person name="Zhao J.-Y."/>
        </authorList>
    </citation>
    <scope>NUCLEOTIDE SEQUENCE [LARGE SCALE GENOMIC DNA]</scope>
    <source>
        <strain evidence="1 2">DX6</strain>
    </source>
</reference>
<dbReference type="Proteomes" id="UP001318321">
    <property type="component" value="Unassembled WGS sequence"/>
</dbReference>
<organism evidence="1 2">
    <name type="scientific">Billgrantia bachuensis</name>
    <dbReference type="NCBI Taxonomy" id="2717286"/>
    <lineage>
        <taxon>Bacteria</taxon>
        <taxon>Pseudomonadati</taxon>
        <taxon>Pseudomonadota</taxon>
        <taxon>Gammaproteobacteria</taxon>
        <taxon>Oceanospirillales</taxon>
        <taxon>Halomonadaceae</taxon>
        <taxon>Billgrantia</taxon>
    </lineage>
</organism>
<name>A0ABX0PQ19_9GAMM</name>
<accession>A0ABX0PQ19</accession>